<proteinExistence type="predicted"/>
<sequence>MEKSVDGYLDINLPLQHGLMLNDILTIFNLVAALLGLSLRSLGSETEVSLCFICICALLP</sequence>
<name>W9RM84_9ROSA</name>
<evidence type="ECO:0000313" key="2">
    <source>
        <dbReference type="EMBL" id="EXB81232.1"/>
    </source>
</evidence>
<dbReference type="EMBL" id="KE344834">
    <property type="protein sequence ID" value="EXB81232.1"/>
    <property type="molecule type" value="Genomic_DNA"/>
</dbReference>
<organism evidence="2 3">
    <name type="scientific">Morus notabilis</name>
    <dbReference type="NCBI Taxonomy" id="981085"/>
    <lineage>
        <taxon>Eukaryota</taxon>
        <taxon>Viridiplantae</taxon>
        <taxon>Streptophyta</taxon>
        <taxon>Embryophyta</taxon>
        <taxon>Tracheophyta</taxon>
        <taxon>Spermatophyta</taxon>
        <taxon>Magnoliopsida</taxon>
        <taxon>eudicotyledons</taxon>
        <taxon>Gunneridae</taxon>
        <taxon>Pentapetalae</taxon>
        <taxon>rosids</taxon>
        <taxon>fabids</taxon>
        <taxon>Rosales</taxon>
        <taxon>Moraceae</taxon>
        <taxon>Moreae</taxon>
        <taxon>Morus</taxon>
    </lineage>
</organism>
<gene>
    <name evidence="2" type="ORF">L484_013173</name>
</gene>
<dbReference type="Proteomes" id="UP000030645">
    <property type="component" value="Unassembled WGS sequence"/>
</dbReference>
<dbReference type="AlphaFoldDB" id="W9RM84"/>
<keyword evidence="3" id="KW-1185">Reference proteome</keyword>
<accession>W9RM84</accession>
<protein>
    <submittedName>
        <fullName evidence="2">Uncharacterized protein</fullName>
    </submittedName>
</protein>
<feature type="transmembrane region" description="Helical" evidence="1">
    <location>
        <begin position="20"/>
        <end position="39"/>
    </location>
</feature>
<evidence type="ECO:0000313" key="3">
    <source>
        <dbReference type="Proteomes" id="UP000030645"/>
    </source>
</evidence>
<evidence type="ECO:0000256" key="1">
    <source>
        <dbReference type="SAM" id="Phobius"/>
    </source>
</evidence>
<keyword evidence="1" id="KW-0472">Membrane</keyword>
<keyword evidence="1" id="KW-1133">Transmembrane helix</keyword>
<reference evidence="3" key="1">
    <citation type="submission" date="2013-01" db="EMBL/GenBank/DDBJ databases">
        <title>Draft Genome Sequence of a Mulberry Tree, Morus notabilis C.K. Schneid.</title>
        <authorList>
            <person name="He N."/>
            <person name="Zhao S."/>
        </authorList>
    </citation>
    <scope>NUCLEOTIDE SEQUENCE</scope>
</reference>
<keyword evidence="1" id="KW-0812">Transmembrane</keyword>